<dbReference type="EMBL" id="JAGTXO010000001">
    <property type="protein sequence ID" value="KAG8471100.1"/>
    <property type="molecule type" value="Genomic_DNA"/>
</dbReference>
<feature type="transmembrane region" description="Helical" evidence="6">
    <location>
        <begin position="196"/>
        <end position="214"/>
    </location>
</feature>
<evidence type="ECO:0000256" key="5">
    <source>
        <dbReference type="SAM" id="MobiDB-lite"/>
    </source>
</evidence>
<evidence type="ECO:0000313" key="9">
    <source>
        <dbReference type="EMBL" id="KAG8471100.1"/>
    </source>
</evidence>
<reference evidence="8" key="1">
    <citation type="submission" date="2021-01" db="EMBL/GenBank/DDBJ databases">
        <authorList>
            <person name="Corre E."/>
            <person name="Pelletier E."/>
            <person name="Niang G."/>
            <person name="Scheremetjew M."/>
            <person name="Finn R."/>
            <person name="Kale V."/>
            <person name="Holt S."/>
            <person name="Cochrane G."/>
            <person name="Meng A."/>
            <person name="Brown T."/>
            <person name="Cohen L."/>
        </authorList>
    </citation>
    <scope>NUCLEOTIDE SEQUENCE</scope>
    <source>
        <strain evidence="8">RCC1537</strain>
    </source>
</reference>
<dbReference type="OrthoDB" id="6418713at2759"/>
<protein>
    <recommendedName>
        <fullName evidence="7">Sugar phosphate transporter domain-containing protein</fullName>
    </recommendedName>
</protein>
<feature type="transmembrane region" description="Helical" evidence="6">
    <location>
        <begin position="126"/>
        <end position="146"/>
    </location>
</feature>
<proteinExistence type="predicted"/>
<gene>
    <name evidence="9" type="ORF">KFE25_009521</name>
    <name evidence="8" type="ORF">PLUT1463_LOCUS8526</name>
</gene>
<feature type="compositionally biased region" description="Basic and acidic residues" evidence="5">
    <location>
        <begin position="365"/>
        <end position="382"/>
    </location>
</feature>
<feature type="transmembrane region" description="Helical" evidence="6">
    <location>
        <begin position="42"/>
        <end position="59"/>
    </location>
</feature>
<dbReference type="InterPro" id="IPR004853">
    <property type="entry name" value="Sugar_P_trans_dom"/>
</dbReference>
<evidence type="ECO:0000313" key="8">
    <source>
        <dbReference type="EMBL" id="CAD8274210.1"/>
    </source>
</evidence>
<dbReference type="OMA" id="MIEFSVI"/>
<evidence type="ECO:0000313" key="10">
    <source>
        <dbReference type="Proteomes" id="UP000751190"/>
    </source>
</evidence>
<keyword evidence="2 6" id="KW-0812">Transmembrane</keyword>
<dbReference type="EMBL" id="HBEB01013229">
    <property type="protein sequence ID" value="CAD8274210.1"/>
    <property type="molecule type" value="Transcribed_RNA"/>
</dbReference>
<evidence type="ECO:0000256" key="3">
    <source>
        <dbReference type="ARBA" id="ARBA00022989"/>
    </source>
</evidence>
<reference evidence="9" key="2">
    <citation type="submission" date="2021-05" db="EMBL/GenBank/DDBJ databases">
        <title>The genome of the haptophyte Pavlova lutheri (Diacronema luteri, Pavlovales) - a model for lipid biosynthesis in eukaryotic algae.</title>
        <authorList>
            <person name="Hulatt C.J."/>
            <person name="Posewitz M.C."/>
        </authorList>
    </citation>
    <scope>NUCLEOTIDE SEQUENCE</scope>
    <source>
        <strain evidence="9">NIVA-4/92</strain>
    </source>
</reference>
<keyword evidence="10" id="KW-1185">Reference proteome</keyword>
<evidence type="ECO:0000256" key="6">
    <source>
        <dbReference type="SAM" id="Phobius"/>
    </source>
</evidence>
<evidence type="ECO:0000259" key="7">
    <source>
        <dbReference type="Pfam" id="PF03151"/>
    </source>
</evidence>
<evidence type="ECO:0000256" key="4">
    <source>
        <dbReference type="ARBA" id="ARBA00023136"/>
    </source>
</evidence>
<feature type="domain" description="Sugar phosphate transporter" evidence="7">
    <location>
        <begin position="6"/>
        <end position="263"/>
    </location>
</feature>
<dbReference type="AlphaFoldDB" id="A0A7R9USF5"/>
<keyword evidence="3 6" id="KW-1133">Transmembrane helix</keyword>
<feature type="transmembrane region" description="Helical" evidence="6">
    <location>
        <begin position="96"/>
        <end position="114"/>
    </location>
</feature>
<dbReference type="Pfam" id="PF03151">
    <property type="entry name" value="TPT"/>
    <property type="match status" value="1"/>
</dbReference>
<feature type="transmembrane region" description="Helical" evidence="6">
    <location>
        <begin position="71"/>
        <end position="90"/>
    </location>
</feature>
<keyword evidence="4 6" id="KW-0472">Membrane</keyword>
<dbReference type="PANTHER" id="PTHR11132">
    <property type="entry name" value="SOLUTE CARRIER FAMILY 35"/>
    <property type="match status" value="1"/>
</dbReference>
<sequence length="382" mass="40110">MRYGGFPLPLCLTSLHMGASSAIAAALRAAGFVEATLAPCKVLTLVVPTALLFAGSLCTGNEAMLHLSVSFVQMLKAWTPTVVLAFSIIAGLEAPSWRLLGIMLVMSGGVALAIRGELELAPFGLLMMLLSVVLEALRLVLVELLLACPDDRLSGLAGVYYTAPICFVAITPVAYAFEREQLAAAVRAGRVDARALLLNAVLAFLLNVSSLLLVKRTSALTLKVVGVLKDWLVIIASFLVFHSAVTGMQWVGYAVAFAGVLLYTRHKWIANLRVSNVSGDGDARTSAAEVLEDVPLLRAGRSRSSDAMLSPASTLAKDGLGGLDGDGDDSPARRAAPGGWRSSAAPRPPLHMPGAGASLDVPLSDDGRKDVHVREAPRAPAR</sequence>
<evidence type="ECO:0000256" key="2">
    <source>
        <dbReference type="ARBA" id="ARBA00022692"/>
    </source>
</evidence>
<organism evidence="8">
    <name type="scientific">Diacronema lutheri</name>
    <name type="common">Unicellular marine alga</name>
    <name type="synonym">Monochrysis lutheri</name>
    <dbReference type="NCBI Taxonomy" id="2081491"/>
    <lineage>
        <taxon>Eukaryota</taxon>
        <taxon>Haptista</taxon>
        <taxon>Haptophyta</taxon>
        <taxon>Pavlovophyceae</taxon>
        <taxon>Pavlovales</taxon>
        <taxon>Pavlovaceae</taxon>
        <taxon>Diacronema</taxon>
    </lineage>
</organism>
<feature type="transmembrane region" description="Helical" evidence="6">
    <location>
        <begin position="158"/>
        <end position="176"/>
    </location>
</feature>
<dbReference type="GO" id="GO:0016020">
    <property type="term" value="C:membrane"/>
    <property type="evidence" value="ECO:0007669"/>
    <property type="project" value="UniProtKB-SubCell"/>
</dbReference>
<comment type="subcellular location">
    <subcellularLocation>
        <location evidence="1">Membrane</location>
        <topology evidence="1">Multi-pass membrane protein</topology>
    </subcellularLocation>
</comment>
<dbReference type="Proteomes" id="UP000751190">
    <property type="component" value="Unassembled WGS sequence"/>
</dbReference>
<feature type="region of interest" description="Disordered" evidence="5">
    <location>
        <begin position="308"/>
        <end position="382"/>
    </location>
</feature>
<accession>A0A7R9USF5</accession>
<dbReference type="InterPro" id="IPR050186">
    <property type="entry name" value="TPT_transporter"/>
</dbReference>
<evidence type="ECO:0000256" key="1">
    <source>
        <dbReference type="ARBA" id="ARBA00004141"/>
    </source>
</evidence>
<name>A0A7R9USF5_DIALT</name>
<feature type="transmembrane region" description="Helical" evidence="6">
    <location>
        <begin position="234"/>
        <end position="263"/>
    </location>
</feature>